<evidence type="ECO:0000256" key="1">
    <source>
        <dbReference type="ARBA" id="ARBA00010790"/>
    </source>
</evidence>
<keyword evidence="2" id="KW-0285">Flavoprotein</keyword>
<feature type="domain" description="Glucose-methanol-choline oxidoreductase N-terminal" evidence="5">
    <location>
        <begin position="79"/>
        <end position="294"/>
    </location>
</feature>
<organism evidence="8 9">
    <name type="scientific">Paraferrimonas sedimenticola</name>
    <dbReference type="NCBI Taxonomy" id="375674"/>
    <lineage>
        <taxon>Bacteria</taxon>
        <taxon>Pseudomonadati</taxon>
        <taxon>Pseudomonadota</taxon>
        <taxon>Gammaproteobacteria</taxon>
        <taxon>Alteromonadales</taxon>
        <taxon>Ferrimonadaceae</taxon>
        <taxon>Paraferrimonas</taxon>
    </lineage>
</organism>
<dbReference type="SUPFAM" id="SSF51905">
    <property type="entry name" value="FAD/NAD(P)-binding domain"/>
    <property type="match status" value="1"/>
</dbReference>
<dbReference type="Pfam" id="PF00890">
    <property type="entry name" value="FAD_binding_2"/>
    <property type="match status" value="1"/>
</dbReference>
<reference evidence="8" key="2">
    <citation type="submission" date="2023-01" db="EMBL/GenBank/DDBJ databases">
        <title>Draft genome sequence of Paraferrimonas sedimenticola strain NBRC 101628.</title>
        <authorList>
            <person name="Sun Q."/>
            <person name="Mori K."/>
        </authorList>
    </citation>
    <scope>NUCLEOTIDE SEQUENCE</scope>
    <source>
        <strain evidence="8">NBRC 101628</strain>
    </source>
</reference>
<dbReference type="Pfam" id="PF05199">
    <property type="entry name" value="GMC_oxred_C"/>
    <property type="match status" value="1"/>
</dbReference>
<feature type="domain" description="FAD-dependent oxidoreductase 2 FAD-binding" evidence="6">
    <location>
        <begin position="32"/>
        <end position="66"/>
    </location>
</feature>
<dbReference type="AlphaFoldDB" id="A0AA37RUW4"/>
<keyword evidence="9" id="KW-1185">Reference proteome</keyword>
<evidence type="ECO:0000313" key="8">
    <source>
        <dbReference type="EMBL" id="GLP95781.1"/>
    </source>
</evidence>
<keyword evidence="3" id="KW-0274">FAD</keyword>
<protein>
    <submittedName>
        <fullName evidence="8">GMC family oxidoreductase</fullName>
    </submittedName>
</protein>
<dbReference type="RefSeq" id="WP_095506353.1">
    <property type="nucleotide sequence ID" value="NZ_BSNC01000003.1"/>
</dbReference>
<proteinExistence type="inferred from homology"/>
<dbReference type="Gene3D" id="3.50.50.60">
    <property type="entry name" value="FAD/NAD(P)-binding domain"/>
    <property type="match status" value="2"/>
</dbReference>
<dbReference type="GO" id="GO:0050660">
    <property type="term" value="F:flavin adenine dinucleotide binding"/>
    <property type="evidence" value="ECO:0007669"/>
    <property type="project" value="InterPro"/>
</dbReference>
<sequence>MIPDPYLAGIESGWQCINADTLADKTQLTAEVVVIGSGAGGASAAQALSEAGFDVLIVEAGGLKRSEDFQLEERQAYPDLYQQSAAMTNRQQSVGIMQGRSVGGSTTVNWTTSIRTPTATLDYWAEHHKVKGLSPQTLTPYFEAAEARLSIKPWPVPPNPNNRVLRDGCQQLGWQTTVISRNVKGCWNLGYCGLGCPVNAKQSMLLTSIPAALDNGARLLSQAEAWQLKAKDGVITSLSVRVMNSARRDSGKRLTLKAQHFVLAGGAINTPALLLRSELEDPHAILGKGTCLHPSLISAAIFDEPIKAHAGAPQSIYSDQFLWPEDPQQLGFKLEAAPLHPVLLASKSFGFGQFHADLMKRFNQLQACIALVRDGFGADTPSGQVRLDEFGQPHLDYPLNPNFWDAAKRAFLAMAELQFAGGAKQVLPIHDGMPMLNSWSEARRVIQSTELQALHTQVASAHVMGGCPMSEDPNLGWVNSLGESHYYNNLNVFDGSLFPTSLGANPQLSIYGVVGYQVEALIQKLKGQLRVDIRQVQTS</sequence>
<dbReference type="InterPro" id="IPR003953">
    <property type="entry name" value="FAD-dep_OxRdtase_2_FAD-bd"/>
</dbReference>
<reference evidence="8" key="1">
    <citation type="journal article" date="2014" name="Int. J. Syst. Evol. Microbiol.">
        <title>Complete genome sequence of Corynebacterium casei LMG S-19264T (=DSM 44701T), isolated from a smear-ripened cheese.</title>
        <authorList>
            <consortium name="US DOE Joint Genome Institute (JGI-PGF)"/>
            <person name="Walter F."/>
            <person name="Albersmeier A."/>
            <person name="Kalinowski J."/>
            <person name="Ruckert C."/>
        </authorList>
    </citation>
    <scope>NUCLEOTIDE SEQUENCE</scope>
    <source>
        <strain evidence="8">NBRC 101628</strain>
    </source>
</reference>
<dbReference type="InterPro" id="IPR000172">
    <property type="entry name" value="GMC_OxRdtase_N"/>
</dbReference>
<dbReference type="Pfam" id="PF00732">
    <property type="entry name" value="GMC_oxred_N"/>
    <property type="match status" value="1"/>
</dbReference>
<dbReference type="GO" id="GO:0016614">
    <property type="term" value="F:oxidoreductase activity, acting on CH-OH group of donors"/>
    <property type="evidence" value="ECO:0007669"/>
    <property type="project" value="InterPro"/>
</dbReference>
<evidence type="ECO:0000259" key="6">
    <source>
        <dbReference type="Pfam" id="PF00890"/>
    </source>
</evidence>
<accession>A0AA37RUW4</accession>
<comment type="caution">
    <text evidence="8">The sequence shown here is derived from an EMBL/GenBank/DDBJ whole genome shotgun (WGS) entry which is preliminary data.</text>
</comment>
<feature type="domain" description="Glucose-methanol-choline oxidoreductase C-terminal" evidence="7">
    <location>
        <begin position="381"/>
        <end position="512"/>
    </location>
</feature>
<dbReference type="Proteomes" id="UP001161422">
    <property type="component" value="Unassembled WGS sequence"/>
</dbReference>
<dbReference type="InterPro" id="IPR007867">
    <property type="entry name" value="GMC_OxRtase_C"/>
</dbReference>
<dbReference type="EMBL" id="BSNC01000003">
    <property type="protein sequence ID" value="GLP95781.1"/>
    <property type="molecule type" value="Genomic_DNA"/>
</dbReference>
<evidence type="ECO:0000256" key="2">
    <source>
        <dbReference type="ARBA" id="ARBA00022630"/>
    </source>
</evidence>
<comment type="similarity">
    <text evidence="1">Belongs to the GMC oxidoreductase family.</text>
</comment>
<dbReference type="InterPro" id="IPR036188">
    <property type="entry name" value="FAD/NAD-bd_sf"/>
</dbReference>
<evidence type="ECO:0000256" key="3">
    <source>
        <dbReference type="ARBA" id="ARBA00022827"/>
    </source>
</evidence>
<evidence type="ECO:0000259" key="5">
    <source>
        <dbReference type="Pfam" id="PF00732"/>
    </source>
</evidence>
<name>A0AA37RUW4_9GAMM</name>
<keyword evidence="4" id="KW-0560">Oxidoreductase</keyword>
<gene>
    <name evidence="8" type="ORF">GCM10007895_10870</name>
</gene>
<dbReference type="PANTHER" id="PTHR46056">
    <property type="entry name" value="LONG-CHAIN-ALCOHOL OXIDASE"/>
    <property type="match status" value="1"/>
</dbReference>
<evidence type="ECO:0000256" key="4">
    <source>
        <dbReference type="ARBA" id="ARBA00023002"/>
    </source>
</evidence>
<evidence type="ECO:0000259" key="7">
    <source>
        <dbReference type="Pfam" id="PF05199"/>
    </source>
</evidence>
<evidence type="ECO:0000313" key="9">
    <source>
        <dbReference type="Proteomes" id="UP001161422"/>
    </source>
</evidence>
<dbReference type="PANTHER" id="PTHR46056:SF12">
    <property type="entry name" value="LONG-CHAIN-ALCOHOL OXIDASE"/>
    <property type="match status" value="1"/>
</dbReference>